<organism evidence="2 3">
    <name type="scientific">Micromonospora kangleipakensis</name>
    <dbReference type="NCBI Taxonomy" id="1077942"/>
    <lineage>
        <taxon>Bacteria</taxon>
        <taxon>Bacillati</taxon>
        <taxon>Actinomycetota</taxon>
        <taxon>Actinomycetes</taxon>
        <taxon>Micromonosporales</taxon>
        <taxon>Micromonosporaceae</taxon>
        <taxon>Micromonospora</taxon>
    </lineage>
</organism>
<protein>
    <submittedName>
        <fullName evidence="2">Putative secreted protein with PEP-CTERM sorting signal</fullName>
    </submittedName>
</protein>
<evidence type="ECO:0000313" key="3">
    <source>
        <dbReference type="Proteomes" id="UP000294114"/>
    </source>
</evidence>
<feature type="transmembrane region" description="Helical" evidence="1">
    <location>
        <begin position="6"/>
        <end position="29"/>
    </location>
</feature>
<name>A0A4V6MGT8_9ACTN</name>
<proteinExistence type="predicted"/>
<keyword evidence="1" id="KW-0812">Transmembrane</keyword>
<gene>
    <name evidence="2" type="ORF">EV384_3778</name>
</gene>
<reference evidence="2 3" key="1">
    <citation type="submission" date="2019-02" db="EMBL/GenBank/DDBJ databases">
        <title>Sequencing the genomes of 1000 actinobacteria strains.</title>
        <authorList>
            <person name="Klenk H.-P."/>
        </authorList>
    </citation>
    <scope>NUCLEOTIDE SEQUENCE [LARGE SCALE GENOMIC DNA]</scope>
    <source>
        <strain evidence="2 3">DSM 45612</strain>
    </source>
</reference>
<accession>A0A4V6MGT8</accession>
<keyword evidence="1" id="KW-1133">Transmembrane helix</keyword>
<comment type="caution">
    <text evidence="2">The sequence shown here is derived from an EMBL/GenBank/DDBJ whole genome shotgun (WGS) entry which is preliminary data.</text>
</comment>
<dbReference type="EMBL" id="SHLD01000001">
    <property type="protein sequence ID" value="RZU75246.1"/>
    <property type="molecule type" value="Genomic_DNA"/>
</dbReference>
<dbReference type="AlphaFoldDB" id="A0A4V6MGT8"/>
<keyword evidence="3" id="KW-1185">Reference proteome</keyword>
<sequence>MGSTKLPSIAVALCFVVPFAIAVAALWWATRRRRK</sequence>
<keyword evidence="1" id="KW-0472">Membrane</keyword>
<evidence type="ECO:0000256" key="1">
    <source>
        <dbReference type="SAM" id="Phobius"/>
    </source>
</evidence>
<evidence type="ECO:0000313" key="2">
    <source>
        <dbReference type="EMBL" id="RZU75246.1"/>
    </source>
</evidence>
<dbReference type="Proteomes" id="UP000294114">
    <property type="component" value="Unassembled WGS sequence"/>
</dbReference>